<dbReference type="EMBL" id="MLJW01000126">
    <property type="protein sequence ID" value="OIQ97925.1"/>
    <property type="molecule type" value="Genomic_DNA"/>
</dbReference>
<name>A0A1J5SCH1_9ZZZZ</name>
<comment type="caution">
    <text evidence="2">The sequence shown here is derived from an EMBL/GenBank/DDBJ whole genome shotgun (WGS) entry which is preliminary data.</text>
</comment>
<dbReference type="Gene3D" id="3.10.129.10">
    <property type="entry name" value="Hotdog Thioesterase"/>
    <property type="match status" value="1"/>
</dbReference>
<evidence type="ECO:0000313" key="2">
    <source>
        <dbReference type="EMBL" id="OIQ97925.1"/>
    </source>
</evidence>
<proteinExistence type="predicted"/>
<dbReference type="PANTHER" id="PTHR43664">
    <property type="entry name" value="MONOAMINE OXIDASE-RELATED"/>
    <property type="match status" value="1"/>
</dbReference>
<dbReference type="AlphaFoldDB" id="A0A1J5SCH1"/>
<gene>
    <name evidence="2" type="ORF">GALL_201070</name>
</gene>
<dbReference type="CDD" id="cd03454">
    <property type="entry name" value="YdeM"/>
    <property type="match status" value="1"/>
</dbReference>
<sequence>MRYLADFEPGQLFTAGPVEVTQEEVIAFASRYDPQPFHTDPVAAEDSFFKGLASSGWMTAALTMRLFAESGLAVAGGLIGRDVELHWPRPTYPGDMLRAETEVLEVIPSRSRPDRGMIRVRTTTLNQRDEVAQTMLCRMLVPARPSQG</sequence>
<accession>A0A1J5SCH1</accession>
<dbReference type="InterPro" id="IPR029069">
    <property type="entry name" value="HotDog_dom_sf"/>
</dbReference>
<reference evidence="2" key="1">
    <citation type="submission" date="2016-10" db="EMBL/GenBank/DDBJ databases">
        <title>Sequence of Gallionella enrichment culture.</title>
        <authorList>
            <person name="Poehlein A."/>
            <person name="Muehling M."/>
            <person name="Daniel R."/>
        </authorList>
    </citation>
    <scope>NUCLEOTIDE SEQUENCE</scope>
</reference>
<evidence type="ECO:0000259" key="1">
    <source>
        <dbReference type="Pfam" id="PF01575"/>
    </source>
</evidence>
<dbReference type="InterPro" id="IPR052342">
    <property type="entry name" value="MCH/BMMD"/>
</dbReference>
<protein>
    <submittedName>
        <fullName evidence="2">Bifunctional aldehyde dehydrogenase/enoyl-CoA hydratase</fullName>
    </submittedName>
</protein>
<dbReference type="Pfam" id="PF01575">
    <property type="entry name" value="MaoC_dehydratas"/>
    <property type="match status" value="1"/>
</dbReference>
<organism evidence="2">
    <name type="scientific">mine drainage metagenome</name>
    <dbReference type="NCBI Taxonomy" id="410659"/>
    <lineage>
        <taxon>unclassified sequences</taxon>
        <taxon>metagenomes</taxon>
        <taxon>ecological metagenomes</taxon>
    </lineage>
</organism>
<dbReference type="InterPro" id="IPR002539">
    <property type="entry name" value="MaoC-like_dom"/>
</dbReference>
<feature type="domain" description="MaoC-like" evidence="1">
    <location>
        <begin position="11"/>
        <end position="110"/>
    </location>
</feature>
<dbReference type="SUPFAM" id="SSF54637">
    <property type="entry name" value="Thioesterase/thiol ester dehydrase-isomerase"/>
    <property type="match status" value="1"/>
</dbReference>
<dbReference type="PANTHER" id="PTHR43664:SF1">
    <property type="entry name" value="BETA-METHYLMALYL-COA DEHYDRATASE"/>
    <property type="match status" value="1"/>
</dbReference>